<dbReference type="EMBL" id="JQJD01000025">
    <property type="protein sequence ID" value="KGN81570.1"/>
    <property type="molecule type" value="Genomic_DNA"/>
</dbReference>
<dbReference type="CDD" id="cd11529">
    <property type="entry name" value="NTP-PPase_MazG_Cterm"/>
    <property type="match status" value="1"/>
</dbReference>
<dbReference type="AlphaFoldDB" id="A0A0A2EVN3"/>
<dbReference type="Proteomes" id="UP000030125">
    <property type="component" value="Unassembled WGS sequence"/>
</dbReference>
<dbReference type="FunFam" id="1.10.287.1080:FF:000003">
    <property type="entry name" value="Nucleoside triphosphate pyrophosphohydrolase"/>
    <property type="match status" value="1"/>
</dbReference>
<evidence type="ECO:0000256" key="1">
    <source>
        <dbReference type="ARBA" id="ARBA00052141"/>
    </source>
</evidence>
<sequence length="262" mass="30092">MHTKDEKLQAFGRLLDVLDELRVKCPWDAKQTNESLRPNSIEEVHELSQAILDGDSKGIMKELGDVLLHVAFYSKIGEEKGDFDLKDVCDAITDKLIFRHPHVFGDTSVTTSEEVERNWEQIKLKEKDGNKTVMGGVPRGLPPMIKAYRIQEKATNVGFDWEHKEDVWAKVEEELSELRAEVMADSPTERKEAELGDFLFSLINMGRLYGLEADTALERTNAKFIRRFTYIEEQAKASGRALKSLTLEEMDHYWNEAKHLDH</sequence>
<dbReference type="CDD" id="cd11528">
    <property type="entry name" value="NTP-PPase_MazG_Nterm"/>
    <property type="match status" value="1"/>
</dbReference>
<evidence type="ECO:0000256" key="4">
    <source>
        <dbReference type="ARBA" id="ARBA00074799"/>
    </source>
</evidence>
<evidence type="ECO:0000259" key="5">
    <source>
        <dbReference type="Pfam" id="PF03819"/>
    </source>
</evidence>
<evidence type="ECO:0000313" key="9">
    <source>
        <dbReference type="Proteomes" id="UP000189956"/>
    </source>
</evidence>
<feature type="domain" description="NTP pyrophosphohydrolase MazG-like" evidence="5">
    <location>
        <begin position="31"/>
        <end position="104"/>
    </location>
</feature>
<keyword evidence="8" id="KW-1185">Reference proteome</keyword>
<dbReference type="PANTHER" id="PTHR30522">
    <property type="entry name" value="NUCLEOSIDE TRIPHOSPHATE PYROPHOSPHOHYDROLASE"/>
    <property type="match status" value="1"/>
</dbReference>
<dbReference type="EC" id="3.6.1.8" evidence="3"/>
<dbReference type="NCBIfam" id="TIGR00444">
    <property type="entry name" value="mazG"/>
    <property type="match status" value="1"/>
</dbReference>
<comment type="catalytic activity">
    <reaction evidence="1">
        <text>ATP + H2O = AMP + diphosphate + H(+)</text>
        <dbReference type="Rhea" id="RHEA:14245"/>
        <dbReference type="ChEBI" id="CHEBI:15377"/>
        <dbReference type="ChEBI" id="CHEBI:15378"/>
        <dbReference type="ChEBI" id="CHEBI:30616"/>
        <dbReference type="ChEBI" id="CHEBI:33019"/>
        <dbReference type="ChEBI" id="CHEBI:456215"/>
        <dbReference type="EC" id="3.6.1.8"/>
    </reaction>
</comment>
<dbReference type="GO" id="GO:0006950">
    <property type="term" value="P:response to stress"/>
    <property type="evidence" value="ECO:0007669"/>
    <property type="project" value="UniProtKB-ARBA"/>
</dbReference>
<protein>
    <recommendedName>
        <fullName evidence="4">Nucleoside triphosphate pyrophosphohydrolase</fullName>
        <ecNumber evidence="3">3.6.1.8</ecNumber>
    </recommendedName>
</protein>
<dbReference type="PANTHER" id="PTHR30522:SF0">
    <property type="entry name" value="NUCLEOSIDE TRIPHOSPHATE PYROPHOSPHOHYDROLASE"/>
    <property type="match status" value="1"/>
</dbReference>
<dbReference type="InterPro" id="IPR048015">
    <property type="entry name" value="NTP-PPase_MazG-like_N"/>
</dbReference>
<name>A0A0A2EVN3_PORCN</name>
<proteinExistence type="inferred from homology"/>
<dbReference type="OrthoDB" id="9808939at2"/>
<dbReference type="GO" id="GO:0006203">
    <property type="term" value="P:dGTP catabolic process"/>
    <property type="evidence" value="ECO:0007669"/>
    <property type="project" value="TreeGrafter"/>
</dbReference>
<gene>
    <name evidence="6" type="ORF">HQ35_04120</name>
    <name evidence="7" type="ORF">SAMN02745205_01967</name>
</gene>
<dbReference type="GO" id="GO:0047693">
    <property type="term" value="F:ATP diphosphatase activity"/>
    <property type="evidence" value="ECO:0007669"/>
    <property type="project" value="UniProtKB-EC"/>
</dbReference>
<dbReference type="SUPFAM" id="SSF101386">
    <property type="entry name" value="all-alpha NTP pyrophosphatases"/>
    <property type="match status" value="2"/>
</dbReference>
<dbReference type="STRING" id="36874.HQ34_00010"/>
<dbReference type="GO" id="GO:0046061">
    <property type="term" value="P:dATP catabolic process"/>
    <property type="evidence" value="ECO:0007669"/>
    <property type="project" value="TreeGrafter"/>
</dbReference>
<dbReference type="EMBL" id="FUWL01000024">
    <property type="protein sequence ID" value="SJZ81310.1"/>
    <property type="molecule type" value="Genomic_DNA"/>
</dbReference>
<evidence type="ECO:0000256" key="3">
    <source>
        <dbReference type="ARBA" id="ARBA00066372"/>
    </source>
</evidence>
<keyword evidence="7" id="KW-0378">Hydrolase</keyword>
<dbReference type="GO" id="GO:0046052">
    <property type="term" value="P:UTP catabolic process"/>
    <property type="evidence" value="ECO:0007669"/>
    <property type="project" value="TreeGrafter"/>
</dbReference>
<dbReference type="eggNOG" id="COG3956">
    <property type="taxonomic scope" value="Bacteria"/>
</dbReference>
<dbReference type="Proteomes" id="UP000189956">
    <property type="component" value="Unassembled WGS sequence"/>
</dbReference>
<dbReference type="InterPro" id="IPR048011">
    <property type="entry name" value="NTP-PPase_MazG-like_C"/>
</dbReference>
<dbReference type="FunFam" id="1.10.287.1080:FF:000001">
    <property type="entry name" value="Nucleoside triphosphate pyrophosphohydrolase"/>
    <property type="match status" value="1"/>
</dbReference>
<dbReference type="GO" id="GO:0046081">
    <property type="term" value="P:dUTP catabolic process"/>
    <property type="evidence" value="ECO:0007669"/>
    <property type="project" value="TreeGrafter"/>
</dbReference>
<dbReference type="InterPro" id="IPR011551">
    <property type="entry name" value="NTP_PyrPHydrolase_MazG"/>
</dbReference>
<evidence type="ECO:0000313" key="7">
    <source>
        <dbReference type="EMBL" id="SJZ81310.1"/>
    </source>
</evidence>
<dbReference type="GO" id="GO:0046047">
    <property type="term" value="P:TTP catabolic process"/>
    <property type="evidence" value="ECO:0007669"/>
    <property type="project" value="TreeGrafter"/>
</dbReference>
<comment type="similarity">
    <text evidence="2">Belongs to the nucleoside triphosphate pyrophosphohydrolase family.</text>
</comment>
<evidence type="ECO:0000313" key="8">
    <source>
        <dbReference type="Proteomes" id="UP000030125"/>
    </source>
</evidence>
<dbReference type="RefSeq" id="WP_025839495.1">
    <property type="nucleotide sequence ID" value="NZ_FUWL01000024.1"/>
</dbReference>
<dbReference type="Gene3D" id="1.10.287.1080">
    <property type="entry name" value="MazG-like"/>
    <property type="match status" value="2"/>
</dbReference>
<reference evidence="6 8" key="1">
    <citation type="submission" date="2014-08" db="EMBL/GenBank/DDBJ databases">
        <title>Porphyromonas cangingivalis strain:COT-109_OH1386 Genome sequencing.</title>
        <authorList>
            <person name="Wallis C."/>
            <person name="Deusch O."/>
            <person name="O'Flynn C."/>
            <person name="Davis I."/>
            <person name="Jospin G."/>
            <person name="Darling A.E."/>
            <person name="Coil D.A."/>
            <person name="Alexiev A."/>
            <person name="Horsfall A."/>
            <person name="Kirkwood N."/>
            <person name="Harris S."/>
            <person name="Eisen J.A."/>
        </authorList>
    </citation>
    <scope>NUCLEOTIDE SEQUENCE [LARGE SCALE GENOMIC DNA]</scope>
    <source>
        <strain evidence="8">COT-109 OH1386</strain>
        <strain evidence="6">COT-109_OH1386</strain>
    </source>
</reference>
<dbReference type="GO" id="GO:0046076">
    <property type="term" value="P:dTTP catabolic process"/>
    <property type="evidence" value="ECO:0007669"/>
    <property type="project" value="TreeGrafter"/>
</dbReference>
<evidence type="ECO:0000313" key="6">
    <source>
        <dbReference type="EMBL" id="KGN81570.1"/>
    </source>
</evidence>
<evidence type="ECO:0000256" key="2">
    <source>
        <dbReference type="ARBA" id="ARBA00061115"/>
    </source>
</evidence>
<reference evidence="7 9" key="2">
    <citation type="submission" date="2017-02" db="EMBL/GenBank/DDBJ databases">
        <authorList>
            <person name="Peterson S.W."/>
        </authorList>
    </citation>
    <scope>NUCLEOTIDE SEQUENCE [LARGE SCALE GENOMIC DNA]</scope>
    <source>
        <strain evidence="7 9">ATCC 700135</strain>
    </source>
</reference>
<organism evidence="6 8">
    <name type="scientific">Porphyromonas cangingivalis</name>
    <dbReference type="NCBI Taxonomy" id="36874"/>
    <lineage>
        <taxon>Bacteria</taxon>
        <taxon>Pseudomonadati</taxon>
        <taxon>Bacteroidota</taxon>
        <taxon>Bacteroidia</taxon>
        <taxon>Bacteroidales</taxon>
        <taxon>Porphyromonadaceae</taxon>
        <taxon>Porphyromonas</taxon>
    </lineage>
</organism>
<dbReference type="NCBIfam" id="NF007113">
    <property type="entry name" value="PRK09562.1"/>
    <property type="match status" value="1"/>
</dbReference>
<dbReference type="Pfam" id="PF03819">
    <property type="entry name" value="MazG"/>
    <property type="match status" value="1"/>
</dbReference>
<dbReference type="InterPro" id="IPR004518">
    <property type="entry name" value="MazG-like_dom"/>
</dbReference>
<accession>A0A0A2EVN3</accession>